<name>A0A1I7UWB2_9PELO</name>
<accession>A0A1I7UWB2</accession>
<feature type="region of interest" description="Disordered" evidence="1">
    <location>
        <begin position="67"/>
        <end position="86"/>
    </location>
</feature>
<reference evidence="3" key="1">
    <citation type="submission" date="2016-11" db="UniProtKB">
        <authorList>
            <consortium name="WormBaseParasite"/>
        </authorList>
    </citation>
    <scope>IDENTIFICATION</scope>
</reference>
<sequence>MFLHRMIMLPTLGKEPNLADDRPVGGGCLVRNVVYKEVLRDQSIVEELERREIRGLFNTMVERFRSRSVGGQLDKNKTKSRRRNSC</sequence>
<evidence type="ECO:0000313" key="3">
    <source>
        <dbReference type="WBParaSite" id="Csp11.Scaffold630.g19989.t1"/>
    </source>
</evidence>
<evidence type="ECO:0000256" key="1">
    <source>
        <dbReference type="SAM" id="MobiDB-lite"/>
    </source>
</evidence>
<keyword evidence="2" id="KW-1185">Reference proteome</keyword>
<dbReference type="AlphaFoldDB" id="A0A1I7UWB2"/>
<dbReference type="WBParaSite" id="Csp11.Scaffold630.g19989.t1">
    <property type="protein sequence ID" value="Csp11.Scaffold630.g19989.t1"/>
    <property type="gene ID" value="Csp11.Scaffold630.g19989"/>
</dbReference>
<proteinExistence type="predicted"/>
<evidence type="ECO:0000313" key="2">
    <source>
        <dbReference type="Proteomes" id="UP000095282"/>
    </source>
</evidence>
<protein>
    <submittedName>
        <fullName evidence="3">Ovule protein</fullName>
    </submittedName>
</protein>
<dbReference type="Proteomes" id="UP000095282">
    <property type="component" value="Unplaced"/>
</dbReference>
<organism evidence="2 3">
    <name type="scientific">Caenorhabditis tropicalis</name>
    <dbReference type="NCBI Taxonomy" id="1561998"/>
    <lineage>
        <taxon>Eukaryota</taxon>
        <taxon>Metazoa</taxon>
        <taxon>Ecdysozoa</taxon>
        <taxon>Nematoda</taxon>
        <taxon>Chromadorea</taxon>
        <taxon>Rhabditida</taxon>
        <taxon>Rhabditina</taxon>
        <taxon>Rhabditomorpha</taxon>
        <taxon>Rhabditoidea</taxon>
        <taxon>Rhabditidae</taxon>
        <taxon>Peloderinae</taxon>
        <taxon>Caenorhabditis</taxon>
    </lineage>
</organism>